<gene>
    <name evidence="2" type="ORF">C7459_114105</name>
</gene>
<dbReference type="InterPro" id="IPR050229">
    <property type="entry name" value="GlpE_sulfurtransferase"/>
</dbReference>
<dbReference type="PANTHER" id="PTHR43031:SF17">
    <property type="entry name" value="SULFURTRANSFERASE YTWF-RELATED"/>
    <property type="match status" value="1"/>
</dbReference>
<keyword evidence="3" id="KW-1185">Reference proteome</keyword>
<dbReference type="GO" id="GO:0016740">
    <property type="term" value="F:transferase activity"/>
    <property type="evidence" value="ECO:0007669"/>
    <property type="project" value="UniProtKB-KW"/>
</dbReference>
<dbReference type="EMBL" id="QGGL01000014">
    <property type="protein sequence ID" value="PWK09038.1"/>
    <property type="molecule type" value="Genomic_DNA"/>
</dbReference>
<dbReference type="PROSITE" id="PS50206">
    <property type="entry name" value="RHODANESE_3"/>
    <property type="match status" value="1"/>
</dbReference>
<dbReference type="Gene3D" id="3.40.250.10">
    <property type="entry name" value="Rhodanese-like domain"/>
    <property type="match status" value="1"/>
</dbReference>
<name>A0A316D7I3_9BACL</name>
<comment type="caution">
    <text evidence="2">The sequence shown here is derived from an EMBL/GenBank/DDBJ whole genome shotgun (WGS) entry which is preliminary data.</text>
</comment>
<dbReference type="Proteomes" id="UP000245634">
    <property type="component" value="Unassembled WGS sequence"/>
</dbReference>
<dbReference type="PANTHER" id="PTHR43031">
    <property type="entry name" value="FAD-DEPENDENT OXIDOREDUCTASE"/>
    <property type="match status" value="1"/>
</dbReference>
<dbReference type="SMART" id="SM00450">
    <property type="entry name" value="RHOD"/>
    <property type="match status" value="1"/>
</dbReference>
<dbReference type="Pfam" id="PF00581">
    <property type="entry name" value="Rhodanese"/>
    <property type="match status" value="1"/>
</dbReference>
<dbReference type="RefSeq" id="WP_109690288.1">
    <property type="nucleotide sequence ID" value="NZ_QGGL01000014.1"/>
</dbReference>
<sequence length="107" mass="11931">MSKPGITTAAEIQARIESGEDLQIIDVRENEEVATHGIIPGAKHIRAADIEHRHTELDPQAETVVVCRSGRRSKAVCNFLQKQGYGNLKNMVDGMLAWRGEVEDYYP</sequence>
<evidence type="ECO:0000313" key="2">
    <source>
        <dbReference type="EMBL" id="PWK09038.1"/>
    </source>
</evidence>
<dbReference type="InterPro" id="IPR001763">
    <property type="entry name" value="Rhodanese-like_dom"/>
</dbReference>
<dbReference type="OrthoDB" id="9800872at2"/>
<keyword evidence="2" id="KW-0808">Transferase</keyword>
<evidence type="ECO:0000313" key="3">
    <source>
        <dbReference type="Proteomes" id="UP000245634"/>
    </source>
</evidence>
<dbReference type="InterPro" id="IPR036873">
    <property type="entry name" value="Rhodanese-like_dom_sf"/>
</dbReference>
<dbReference type="SUPFAM" id="SSF52821">
    <property type="entry name" value="Rhodanese/Cell cycle control phosphatase"/>
    <property type="match status" value="1"/>
</dbReference>
<protein>
    <submittedName>
        <fullName evidence="2">Rhodanese-related sulfurtransferase</fullName>
    </submittedName>
</protein>
<reference evidence="2 3" key="1">
    <citation type="submission" date="2018-05" db="EMBL/GenBank/DDBJ databases">
        <title>Genomic Encyclopedia of Type Strains, Phase IV (KMG-IV): sequencing the most valuable type-strain genomes for metagenomic binning, comparative biology and taxonomic classification.</title>
        <authorList>
            <person name="Goeker M."/>
        </authorList>
    </citation>
    <scope>NUCLEOTIDE SEQUENCE [LARGE SCALE GENOMIC DNA]</scope>
    <source>
        <strain evidence="2 3">DSM 18773</strain>
    </source>
</reference>
<organism evidence="2 3">
    <name type="scientific">Tumebacillus permanentifrigoris</name>
    <dbReference type="NCBI Taxonomy" id="378543"/>
    <lineage>
        <taxon>Bacteria</taxon>
        <taxon>Bacillati</taxon>
        <taxon>Bacillota</taxon>
        <taxon>Bacilli</taxon>
        <taxon>Bacillales</taxon>
        <taxon>Alicyclobacillaceae</taxon>
        <taxon>Tumebacillus</taxon>
    </lineage>
</organism>
<proteinExistence type="predicted"/>
<evidence type="ECO:0000259" key="1">
    <source>
        <dbReference type="PROSITE" id="PS50206"/>
    </source>
</evidence>
<accession>A0A316D7I3</accession>
<feature type="domain" description="Rhodanese" evidence="1">
    <location>
        <begin position="18"/>
        <end position="103"/>
    </location>
</feature>
<dbReference type="AlphaFoldDB" id="A0A316D7I3"/>
<dbReference type="CDD" id="cd00158">
    <property type="entry name" value="RHOD"/>
    <property type="match status" value="1"/>
</dbReference>